<dbReference type="PANTHER" id="PTHR13771:SF9">
    <property type="entry name" value="INTERCELLULAR ADHESION MOLECULE 5"/>
    <property type="match status" value="1"/>
</dbReference>
<feature type="domain" description="Ig-like" evidence="5">
    <location>
        <begin position="351"/>
        <end position="424"/>
    </location>
</feature>
<dbReference type="Proteomes" id="UP001221898">
    <property type="component" value="Unassembled WGS sequence"/>
</dbReference>
<evidence type="ECO:0000259" key="5">
    <source>
        <dbReference type="PROSITE" id="PS50835"/>
    </source>
</evidence>
<sequence>MCGGAFIRGFLGLLFFGVRVGAEDCPIQLHPPSVVVRHGDPVSVNCTVSGDHKGIGWEASVAAVPMVTGVQFVIWRSEHLTDWNTGPRCYGNFVINEQYAQCQEKLQLIVYKTPDSVSISVVNHTGPMVEGEQYQLQCEIQNIAPVRYLTVKWYKGETLENQTSYEDLTKTPVTVSSTLLITPTSTDDGAQYSYEPRITKCLNRVELREGEPLDSISCQAKGNPLPIVTWYRDQSEFSSSTPLTRRDAGQYVFTATNRLGRILQAVNLTVGYRPTFNCNHTYEVTENENHNLTCTAEGYPVPAITWFNEQGVELELPAHLTRRHAGQYTLVANNTYGTERHTLEIEVLYEPRITECLNRVELREGEPLDSISCRAKGNPLPIVTWYRDQSEFSSSTPLTRRDTGQYVFTATNRLGRILQAVNLTVGYRPTFNCNHTYEVTENENHTLTCTAEGYPVPAITWFNEQGVELELPAHLTRRHAGQYTLVANNTYGTERHTLEIEVLYPPSVFVELKDHEVDLGMEVGLMCSSQGNPRPVYNWMYPAADNVQEHTGAGVSLLSISHTSKENNGNYSCFAWNKLGNVSETVRLTVRGEEKSPDPTRDVFKCPIQLDPPSVVVRHGDPVSVNCTVSGDHKGIGWEASVAPVAMVTGVQFVTWRSAHLTDWNTGPRCYGNFVTNGKYDQCQEKLQLIVYKTPDSVSISVVNHTGPMVEGEQYQLQCEIQNIAPVQYLTVKWYKGETLENQTSYEDLTKTPVTVSSTLLITPNSTDDGAQYSCVAELELGSEGPQPPPEDKSEPLSINVHYAATLSSPHDETFELTEEQGVPLNCHAQGNPPPEYSWSSSPLNQMEKANQTLITSAYLSAGIHVYTCTASNYLGEQSKNFTIKIIPIVDYLPLIAGIVAIAVVLISVAFIFIYSIYYKNTKMGQYNLRKGRASAQNGDVAQNGRGNTLPMKKLTKPGMCV</sequence>
<dbReference type="InterPro" id="IPR036179">
    <property type="entry name" value="Ig-like_dom_sf"/>
</dbReference>
<keyword evidence="3" id="KW-0472">Membrane</keyword>
<protein>
    <recommendedName>
        <fullName evidence="5">Ig-like domain-containing protein</fullName>
    </recommendedName>
</protein>
<dbReference type="InterPro" id="IPR047012">
    <property type="entry name" value="ICAM_VCAM"/>
</dbReference>
<dbReference type="GO" id="GO:0007155">
    <property type="term" value="P:cell adhesion"/>
    <property type="evidence" value="ECO:0007669"/>
    <property type="project" value="InterPro"/>
</dbReference>
<dbReference type="Pfam" id="PF07679">
    <property type="entry name" value="I-set"/>
    <property type="match status" value="2"/>
</dbReference>
<feature type="domain" description="Ig-like" evidence="5">
    <location>
        <begin position="695"/>
        <end position="778"/>
    </location>
</feature>
<dbReference type="InterPro" id="IPR013783">
    <property type="entry name" value="Ig-like_fold"/>
</dbReference>
<dbReference type="GO" id="GO:0005178">
    <property type="term" value="F:integrin binding"/>
    <property type="evidence" value="ECO:0007669"/>
    <property type="project" value="InterPro"/>
</dbReference>
<dbReference type="PANTHER" id="PTHR13771">
    <property type="entry name" value="INTERCELLULAR ADHESION MOLECULE"/>
    <property type="match status" value="1"/>
</dbReference>
<dbReference type="InterPro" id="IPR013098">
    <property type="entry name" value="Ig_I-set"/>
</dbReference>
<dbReference type="SUPFAM" id="SSF48726">
    <property type="entry name" value="Immunoglobulin"/>
    <property type="match status" value="10"/>
</dbReference>
<keyword evidence="3" id="KW-0812">Transmembrane</keyword>
<feature type="chain" id="PRO_5042292574" description="Ig-like domain-containing protein" evidence="4">
    <location>
        <begin position="23"/>
        <end position="962"/>
    </location>
</feature>
<dbReference type="SMART" id="SM00409">
    <property type="entry name" value="IG"/>
    <property type="match status" value="8"/>
</dbReference>
<dbReference type="InterPro" id="IPR007110">
    <property type="entry name" value="Ig-like_dom"/>
</dbReference>
<dbReference type="InterPro" id="IPR003598">
    <property type="entry name" value="Ig_sub2"/>
</dbReference>
<reference evidence="6" key="1">
    <citation type="journal article" date="2023" name="Science">
        <title>Genome structures resolve the early diversification of teleost fishes.</title>
        <authorList>
            <person name="Parey E."/>
            <person name="Louis A."/>
            <person name="Montfort J."/>
            <person name="Bouchez O."/>
            <person name="Roques C."/>
            <person name="Iampietro C."/>
            <person name="Lluch J."/>
            <person name="Castinel A."/>
            <person name="Donnadieu C."/>
            <person name="Desvignes T."/>
            <person name="Floi Bucao C."/>
            <person name="Jouanno E."/>
            <person name="Wen M."/>
            <person name="Mejri S."/>
            <person name="Dirks R."/>
            <person name="Jansen H."/>
            <person name="Henkel C."/>
            <person name="Chen W.J."/>
            <person name="Zahm M."/>
            <person name="Cabau C."/>
            <person name="Klopp C."/>
            <person name="Thompson A.W."/>
            <person name="Robinson-Rechavi M."/>
            <person name="Braasch I."/>
            <person name="Lecointre G."/>
            <person name="Bobe J."/>
            <person name="Postlethwait J.H."/>
            <person name="Berthelot C."/>
            <person name="Roest Crollius H."/>
            <person name="Guiguen Y."/>
        </authorList>
    </citation>
    <scope>NUCLEOTIDE SEQUENCE</scope>
    <source>
        <strain evidence="6">NC1722</strain>
    </source>
</reference>
<dbReference type="Pfam" id="PF13927">
    <property type="entry name" value="Ig_3"/>
    <property type="match status" value="2"/>
</dbReference>
<keyword evidence="4" id="KW-0732">Signal</keyword>
<feature type="domain" description="Ig-like" evidence="5">
    <location>
        <begin position="196"/>
        <end position="269"/>
    </location>
</feature>
<name>A0AAD7RS20_9TELE</name>
<feature type="domain" description="Ig-like" evidence="5">
    <location>
        <begin position="429"/>
        <end position="501"/>
    </location>
</feature>
<evidence type="ECO:0000256" key="3">
    <source>
        <dbReference type="SAM" id="Phobius"/>
    </source>
</evidence>
<evidence type="ECO:0000256" key="2">
    <source>
        <dbReference type="ARBA" id="ARBA00023319"/>
    </source>
</evidence>
<dbReference type="AlphaFoldDB" id="A0AAD7RS20"/>
<keyword evidence="2" id="KW-0393">Immunoglobulin domain</keyword>
<dbReference type="PROSITE" id="PS50835">
    <property type="entry name" value="IG_LIKE"/>
    <property type="match status" value="8"/>
</dbReference>
<evidence type="ECO:0000256" key="1">
    <source>
        <dbReference type="ARBA" id="ARBA00023157"/>
    </source>
</evidence>
<keyword evidence="3" id="KW-1133">Transmembrane helix</keyword>
<accession>A0AAD7RS20</accession>
<feature type="domain" description="Ig-like" evidence="5">
    <location>
        <begin position="274"/>
        <end position="346"/>
    </location>
</feature>
<dbReference type="SMART" id="SM00408">
    <property type="entry name" value="IGc2"/>
    <property type="match status" value="7"/>
</dbReference>
<feature type="domain" description="Ig-like" evidence="5">
    <location>
        <begin position="810"/>
        <end position="883"/>
    </location>
</feature>
<dbReference type="Pfam" id="PF13895">
    <property type="entry name" value="Ig_2"/>
    <property type="match status" value="1"/>
</dbReference>
<evidence type="ECO:0000313" key="6">
    <source>
        <dbReference type="EMBL" id="KAJ8389088.1"/>
    </source>
</evidence>
<gene>
    <name evidence="6" type="ORF">AAFF_G00122940</name>
</gene>
<feature type="domain" description="Ig-like" evidence="5">
    <location>
        <begin position="114"/>
        <end position="193"/>
    </location>
</feature>
<dbReference type="EMBL" id="JAINUG010000186">
    <property type="protein sequence ID" value="KAJ8389088.1"/>
    <property type="molecule type" value="Genomic_DNA"/>
</dbReference>
<evidence type="ECO:0000256" key="4">
    <source>
        <dbReference type="SAM" id="SignalP"/>
    </source>
</evidence>
<dbReference type="InterPro" id="IPR003599">
    <property type="entry name" value="Ig_sub"/>
</dbReference>
<feature type="domain" description="Ig-like" evidence="5">
    <location>
        <begin position="506"/>
        <end position="589"/>
    </location>
</feature>
<organism evidence="6 7">
    <name type="scientific">Aldrovandia affinis</name>
    <dbReference type="NCBI Taxonomy" id="143900"/>
    <lineage>
        <taxon>Eukaryota</taxon>
        <taxon>Metazoa</taxon>
        <taxon>Chordata</taxon>
        <taxon>Craniata</taxon>
        <taxon>Vertebrata</taxon>
        <taxon>Euteleostomi</taxon>
        <taxon>Actinopterygii</taxon>
        <taxon>Neopterygii</taxon>
        <taxon>Teleostei</taxon>
        <taxon>Notacanthiformes</taxon>
        <taxon>Halosauridae</taxon>
        <taxon>Aldrovandia</taxon>
    </lineage>
</organism>
<comment type="caution">
    <text evidence="6">The sequence shown here is derived from an EMBL/GenBank/DDBJ whole genome shotgun (WGS) entry which is preliminary data.</text>
</comment>
<feature type="signal peptide" evidence="4">
    <location>
        <begin position="1"/>
        <end position="22"/>
    </location>
</feature>
<dbReference type="Gene3D" id="2.60.40.10">
    <property type="entry name" value="Immunoglobulins"/>
    <property type="match status" value="10"/>
</dbReference>
<evidence type="ECO:0000313" key="7">
    <source>
        <dbReference type="Proteomes" id="UP001221898"/>
    </source>
</evidence>
<keyword evidence="1" id="KW-1015">Disulfide bond</keyword>
<proteinExistence type="predicted"/>
<feature type="transmembrane region" description="Helical" evidence="3">
    <location>
        <begin position="892"/>
        <end position="918"/>
    </location>
</feature>
<keyword evidence="7" id="KW-1185">Reference proteome</keyword>
<dbReference type="FunFam" id="2.60.40.10:FF:000032">
    <property type="entry name" value="palladin isoform X1"/>
    <property type="match status" value="1"/>
</dbReference>